<dbReference type="AlphaFoldDB" id="M9LMP1"/>
<dbReference type="EMBL" id="DF196773">
    <property type="protein sequence ID" value="GAC72891.1"/>
    <property type="molecule type" value="Genomic_DNA"/>
</dbReference>
<protein>
    <submittedName>
        <fullName evidence="2">Uncharacterized protein</fullName>
    </submittedName>
</protein>
<evidence type="ECO:0000313" key="2">
    <source>
        <dbReference type="EMBL" id="GAC72891.1"/>
    </source>
</evidence>
<reference evidence="3" key="1">
    <citation type="journal article" date="2013" name="Genome Announc.">
        <title>Genome sequence of the basidiomycetous yeast Pseudozyma antarctica T-34, a producer of the glycolipid biosurfactants mannosylerythritol lipids.</title>
        <authorList>
            <person name="Morita T."/>
            <person name="Koike H."/>
            <person name="Koyama Y."/>
            <person name="Hagiwara H."/>
            <person name="Ito E."/>
            <person name="Fukuoka T."/>
            <person name="Imura T."/>
            <person name="Machida M."/>
            <person name="Kitamoto D."/>
        </authorList>
    </citation>
    <scope>NUCLEOTIDE SEQUENCE [LARGE SCALE GENOMIC DNA]</scope>
    <source>
        <strain evidence="3">T-34</strain>
    </source>
</reference>
<evidence type="ECO:0000313" key="3">
    <source>
        <dbReference type="Proteomes" id="UP000011976"/>
    </source>
</evidence>
<organism evidence="2 3">
    <name type="scientific">Pseudozyma antarctica (strain T-34)</name>
    <name type="common">Yeast</name>
    <name type="synonym">Candida antarctica</name>
    <dbReference type="NCBI Taxonomy" id="1151754"/>
    <lineage>
        <taxon>Eukaryota</taxon>
        <taxon>Fungi</taxon>
        <taxon>Dikarya</taxon>
        <taxon>Basidiomycota</taxon>
        <taxon>Ustilaginomycotina</taxon>
        <taxon>Ustilaginomycetes</taxon>
        <taxon>Ustilaginales</taxon>
        <taxon>Ustilaginaceae</taxon>
        <taxon>Moesziomyces</taxon>
    </lineage>
</organism>
<name>M9LMP1_PSEA3</name>
<proteinExistence type="predicted"/>
<sequence length="115" mass="12231">MEGSSLPRADPRLAPRPKCQRDPSGCGCRPSSLRALFAFARCVRVSTQPSLVSLSRGLLIVLPNMDAILPCPALPCPALPWLYLGPPSASARRPVCTPDRPLAAAAAFPLWTGEL</sequence>
<accession>M9LMP1</accession>
<feature type="region of interest" description="Disordered" evidence="1">
    <location>
        <begin position="1"/>
        <end position="26"/>
    </location>
</feature>
<gene>
    <name evidence="2" type="ORF">PANT_7c00323</name>
</gene>
<dbReference type="Proteomes" id="UP000011976">
    <property type="component" value="Unassembled WGS sequence"/>
</dbReference>
<evidence type="ECO:0000256" key="1">
    <source>
        <dbReference type="SAM" id="MobiDB-lite"/>
    </source>
</evidence>